<gene>
    <name evidence="5 9" type="primary">lysA</name>
    <name evidence="9" type="ORF">PQU92_06085</name>
</gene>
<evidence type="ECO:0000313" key="9">
    <source>
        <dbReference type="EMBL" id="MDC7682836.1"/>
    </source>
</evidence>
<dbReference type="SUPFAM" id="SSF51419">
    <property type="entry name" value="PLP-binding barrel"/>
    <property type="match status" value="1"/>
</dbReference>
<comment type="function">
    <text evidence="5">Specifically catalyzes the decarboxylation of meso-diaminopimelate (meso-DAP) to L-lysine.</text>
</comment>
<comment type="subunit">
    <text evidence="5">Homodimer.</text>
</comment>
<dbReference type="RefSeq" id="WP_272747315.1">
    <property type="nucleotide sequence ID" value="NZ_JAQQKX010000003.1"/>
</dbReference>
<evidence type="ECO:0000256" key="7">
    <source>
        <dbReference type="RuleBase" id="RU003738"/>
    </source>
</evidence>
<name>A0ABT5HTM6_9CAUL</name>
<keyword evidence="3 5" id="KW-0663">Pyridoxal phosphate</keyword>
<proteinExistence type="inferred from homology"/>
<dbReference type="PROSITE" id="PS00878">
    <property type="entry name" value="ODR_DC_2_1"/>
    <property type="match status" value="1"/>
</dbReference>
<dbReference type="Gene3D" id="2.40.37.10">
    <property type="entry name" value="Lyase, Ornithine Decarboxylase, Chain A, domain 1"/>
    <property type="match status" value="1"/>
</dbReference>
<accession>A0ABT5HTM6</accession>
<feature type="binding site" evidence="5">
    <location>
        <begin position="283"/>
        <end position="286"/>
    </location>
    <ligand>
        <name>pyridoxal 5'-phosphate</name>
        <dbReference type="ChEBI" id="CHEBI:597326"/>
    </ligand>
</feature>
<dbReference type="HAMAP" id="MF_02120">
    <property type="entry name" value="LysA"/>
    <property type="match status" value="1"/>
</dbReference>
<evidence type="ECO:0000256" key="2">
    <source>
        <dbReference type="ARBA" id="ARBA00022793"/>
    </source>
</evidence>
<comment type="cofactor">
    <cofactor evidence="1 5 7">
        <name>pyridoxal 5'-phosphate</name>
        <dbReference type="ChEBI" id="CHEBI:597326"/>
    </cofactor>
</comment>
<keyword evidence="2 5" id="KW-0210">Decarboxylase</keyword>
<comment type="similarity">
    <text evidence="5">Belongs to the Orn/Lys/Arg decarboxylase class-II family. LysA subfamily.</text>
</comment>
<protein>
    <recommendedName>
        <fullName evidence="5 6">Diaminopimelate decarboxylase</fullName>
        <shortName evidence="5">DAP decarboxylase</shortName>
        <shortName evidence="5">DAPDC</shortName>
        <ecNumber evidence="5 6">4.1.1.20</ecNumber>
    </recommendedName>
</protein>
<evidence type="ECO:0000256" key="6">
    <source>
        <dbReference type="NCBIfam" id="TIGR01048"/>
    </source>
</evidence>
<dbReference type="InterPro" id="IPR022644">
    <property type="entry name" value="De-COase2_N"/>
</dbReference>
<dbReference type="GO" id="GO:0008836">
    <property type="term" value="F:diaminopimelate decarboxylase activity"/>
    <property type="evidence" value="ECO:0007669"/>
    <property type="project" value="UniProtKB-EC"/>
</dbReference>
<dbReference type="InterPro" id="IPR029066">
    <property type="entry name" value="PLP-binding_barrel"/>
</dbReference>
<evidence type="ECO:0000256" key="4">
    <source>
        <dbReference type="ARBA" id="ARBA00023239"/>
    </source>
</evidence>
<dbReference type="CDD" id="cd06828">
    <property type="entry name" value="PLPDE_III_DapDC"/>
    <property type="match status" value="1"/>
</dbReference>
<dbReference type="EMBL" id="JAQQKX010000003">
    <property type="protein sequence ID" value="MDC7682836.1"/>
    <property type="molecule type" value="Genomic_DNA"/>
</dbReference>
<comment type="catalytic activity">
    <reaction evidence="5 7">
        <text>meso-2,6-diaminopimelate + H(+) = L-lysine + CO2</text>
        <dbReference type="Rhea" id="RHEA:15101"/>
        <dbReference type="ChEBI" id="CHEBI:15378"/>
        <dbReference type="ChEBI" id="CHEBI:16526"/>
        <dbReference type="ChEBI" id="CHEBI:32551"/>
        <dbReference type="ChEBI" id="CHEBI:57791"/>
        <dbReference type="EC" id="4.1.1.20"/>
    </reaction>
</comment>
<feature type="binding site" evidence="5">
    <location>
        <position position="384"/>
    </location>
    <ligand>
        <name>substrate</name>
    </ligand>
</feature>
<keyword evidence="10" id="KW-1185">Reference proteome</keyword>
<evidence type="ECO:0000313" key="10">
    <source>
        <dbReference type="Proteomes" id="UP001214854"/>
    </source>
</evidence>
<dbReference type="Pfam" id="PF02784">
    <property type="entry name" value="Orn_Arg_deC_N"/>
    <property type="match status" value="1"/>
</dbReference>
<organism evidence="9 10">
    <name type="scientific">Asticcacaulis aquaticus</name>
    <dbReference type="NCBI Taxonomy" id="2984212"/>
    <lineage>
        <taxon>Bacteria</taxon>
        <taxon>Pseudomonadati</taxon>
        <taxon>Pseudomonadota</taxon>
        <taxon>Alphaproteobacteria</taxon>
        <taxon>Caulobacterales</taxon>
        <taxon>Caulobacteraceae</taxon>
        <taxon>Asticcacaulis</taxon>
    </lineage>
</organism>
<reference evidence="9 10" key="1">
    <citation type="submission" date="2023-01" db="EMBL/GenBank/DDBJ databases">
        <title>Novel species of the genus Asticcacaulis isolated from rivers.</title>
        <authorList>
            <person name="Lu H."/>
        </authorList>
    </citation>
    <scope>NUCLEOTIDE SEQUENCE [LARGE SCALE GENOMIC DNA]</scope>
    <source>
        <strain evidence="9 10">BYS171W</strain>
    </source>
</reference>
<evidence type="ECO:0000256" key="5">
    <source>
        <dbReference type="HAMAP-Rule" id="MF_02120"/>
    </source>
</evidence>
<dbReference type="SUPFAM" id="SSF50621">
    <property type="entry name" value="Alanine racemase C-terminal domain-like"/>
    <property type="match status" value="1"/>
</dbReference>
<dbReference type="InterPro" id="IPR002986">
    <property type="entry name" value="DAP_deCOOHase_LysA"/>
</dbReference>
<evidence type="ECO:0000256" key="1">
    <source>
        <dbReference type="ARBA" id="ARBA00001933"/>
    </source>
</evidence>
<sequence length="439" mass="47250">MNHFEYKNGEMHVEGVAVRELAERVGTPLYLYSSATLERHFQVFSQALWSKEALQSPKGEAPLIAYATKANSNLAVLQTLAEQGAGADTVSEGEIRKALMAGVAPEKIVFSGVGKTNDEMAFALKTGIYQINVESRPELERLSHVAGSLGLVAPIVIRINPGVGAGGHSKITTGGAKDKFGVSAAEAIALYGQAASDPNIAPMGIACHIGSQISDLTPMQAAFSKMKGWVQELRANGLSVERLDLGGGLGVPYFNQPEPPSPADFAQMVALTVGNLGVRYTFEPGRLIAANAGILVSRVIHVHERADSGQKFLVVDAAMNDLIRPAMYDAYHDIRPVCEPKDTKKGTYDVVGPVCETGDTFTRGRDLPVMKAGDLMAFMSAGAYGAVMGSEYNSRPLAPEVLVRDDKWAVVRPRPSYEDMMNQEVLPDWFRPRNMRASA</sequence>
<keyword evidence="5 7" id="KW-0457">Lysine biosynthesis</keyword>
<comment type="caution">
    <text evidence="9">The sequence shown here is derived from an EMBL/GenBank/DDBJ whole genome shotgun (WGS) entry which is preliminary data.</text>
</comment>
<feature type="binding site" evidence="5">
    <location>
        <position position="356"/>
    </location>
    <ligand>
        <name>substrate</name>
    </ligand>
</feature>
<feature type="binding site" evidence="5">
    <location>
        <position position="286"/>
    </location>
    <ligand>
        <name>substrate</name>
    </ligand>
</feature>
<dbReference type="Proteomes" id="UP001214854">
    <property type="component" value="Unassembled WGS sequence"/>
</dbReference>
<dbReference type="PRINTS" id="PR01179">
    <property type="entry name" value="ODADCRBXLASE"/>
</dbReference>
<dbReference type="PRINTS" id="PR01181">
    <property type="entry name" value="DAPDCRBXLASE"/>
</dbReference>
<evidence type="ECO:0000259" key="8">
    <source>
        <dbReference type="Pfam" id="PF02784"/>
    </source>
</evidence>
<dbReference type="InterPro" id="IPR009006">
    <property type="entry name" value="Ala_racemase/Decarboxylase_C"/>
</dbReference>
<evidence type="ECO:0000256" key="3">
    <source>
        <dbReference type="ARBA" id="ARBA00022898"/>
    </source>
</evidence>
<dbReference type="InterPro" id="IPR022653">
    <property type="entry name" value="De-COase2_pyr-phos_BS"/>
</dbReference>
<keyword evidence="5" id="KW-0028">Amino-acid biosynthesis</keyword>
<dbReference type="InterPro" id="IPR000183">
    <property type="entry name" value="Orn/DAP/Arg_de-COase"/>
</dbReference>
<feature type="binding site" evidence="5">
    <location>
        <position position="248"/>
    </location>
    <ligand>
        <name>pyridoxal 5'-phosphate</name>
        <dbReference type="ChEBI" id="CHEBI:597326"/>
    </ligand>
</feature>
<dbReference type="EC" id="4.1.1.20" evidence="5 6"/>
<feature type="domain" description="Orn/DAP/Arg decarboxylase 2 N-terminal" evidence="8">
    <location>
        <begin position="63"/>
        <end position="290"/>
    </location>
</feature>
<dbReference type="PANTHER" id="PTHR43727">
    <property type="entry name" value="DIAMINOPIMELATE DECARBOXYLASE"/>
    <property type="match status" value="1"/>
</dbReference>
<feature type="binding site" evidence="5">
    <location>
        <position position="384"/>
    </location>
    <ligand>
        <name>pyridoxal 5'-phosphate</name>
        <dbReference type="ChEBI" id="CHEBI:597326"/>
    </ligand>
</feature>
<dbReference type="Gene3D" id="3.20.20.10">
    <property type="entry name" value="Alanine racemase"/>
    <property type="match status" value="1"/>
</dbReference>
<comment type="pathway">
    <text evidence="5 7">Amino-acid biosynthesis; L-lysine biosynthesis via DAP pathway; L-lysine from DL-2,6-diaminopimelate: step 1/1.</text>
</comment>
<feature type="modified residue" description="N6-(pyridoxal phosphate)lysine" evidence="5">
    <location>
        <position position="69"/>
    </location>
</feature>
<feature type="binding site" evidence="5">
    <location>
        <position position="328"/>
    </location>
    <ligand>
        <name>substrate</name>
    </ligand>
</feature>
<feature type="binding site" evidence="5">
    <location>
        <position position="324"/>
    </location>
    <ligand>
        <name>substrate</name>
    </ligand>
</feature>
<dbReference type="NCBIfam" id="TIGR01048">
    <property type="entry name" value="lysA"/>
    <property type="match status" value="1"/>
</dbReference>
<dbReference type="PANTHER" id="PTHR43727:SF2">
    <property type="entry name" value="GROUP IV DECARBOXYLASE"/>
    <property type="match status" value="1"/>
</dbReference>
<keyword evidence="4 5" id="KW-0456">Lyase</keyword>